<proteinExistence type="inferred from homology"/>
<dbReference type="PhylomeDB" id="A0A0D2WNK3"/>
<feature type="domain" description="Trafficking protein particle complex subunit 13 C-terminal" evidence="3">
    <location>
        <begin position="317"/>
        <end position="413"/>
    </location>
</feature>
<accession>A0A0D2WNK3</accession>
<dbReference type="OMA" id="YLCVHNG"/>
<feature type="domain" description="Trafficking protein particle complex subunit 13 N-terminal" evidence="2">
    <location>
        <begin position="9"/>
        <end position="167"/>
    </location>
</feature>
<keyword evidence="6" id="KW-1185">Reference proteome</keyword>
<evidence type="ECO:0000313" key="5">
    <source>
        <dbReference type="EMBL" id="KJE92725.1"/>
    </source>
</evidence>
<dbReference type="Pfam" id="PF23643">
    <property type="entry name" value="TRAPPC13_C"/>
    <property type="match status" value="1"/>
</dbReference>
<dbReference type="Pfam" id="PF23647">
    <property type="entry name" value="TRAPPC13_M"/>
    <property type="match status" value="1"/>
</dbReference>
<dbReference type="Pfam" id="PF06159">
    <property type="entry name" value="TRAPPC13_N"/>
    <property type="match status" value="1"/>
</dbReference>
<dbReference type="InterPro" id="IPR055428">
    <property type="entry name" value="TRAPPC13_C"/>
</dbReference>
<dbReference type="RefSeq" id="XP_004363367.1">
    <property type="nucleotide sequence ID" value="XM_004363310.2"/>
</dbReference>
<feature type="domain" description="Trafficking protein particle complex subunit 13 middle" evidence="4">
    <location>
        <begin position="171"/>
        <end position="304"/>
    </location>
</feature>
<dbReference type="InterPro" id="IPR055427">
    <property type="entry name" value="TRAPPC13_N"/>
</dbReference>
<evidence type="ECO:0000259" key="4">
    <source>
        <dbReference type="Pfam" id="PF23647"/>
    </source>
</evidence>
<evidence type="ECO:0000256" key="1">
    <source>
        <dbReference type="ARBA" id="ARBA00010785"/>
    </source>
</evidence>
<evidence type="ECO:0000313" key="6">
    <source>
        <dbReference type="Proteomes" id="UP000008743"/>
    </source>
</evidence>
<dbReference type="STRING" id="595528.A0A0D2WNK3"/>
<dbReference type="AlphaFoldDB" id="A0A0D2WNK3"/>
<dbReference type="InterPro" id="IPR055429">
    <property type="entry name" value="TRAPPC13_M"/>
</dbReference>
<evidence type="ECO:0008006" key="7">
    <source>
        <dbReference type="Google" id="ProtNLM"/>
    </source>
</evidence>
<dbReference type="eggNOG" id="KOG2625">
    <property type="taxonomic scope" value="Eukaryota"/>
</dbReference>
<dbReference type="PANTHER" id="PTHR13134">
    <property type="entry name" value="TRAFFICKING PROTEIN PARTICLE COMPLEX SUBUNIT 13"/>
    <property type="match status" value="1"/>
</dbReference>
<evidence type="ECO:0000259" key="2">
    <source>
        <dbReference type="Pfam" id="PF06159"/>
    </source>
</evidence>
<name>A0A0D2WNK3_CAPO3</name>
<dbReference type="EMBL" id="KE346364">
    <property type="protein sequence ID" value="KJE92725.1"/>
    <property type="molecule type" value="Genomic_DNA"/>
</dbReference>
<reference evidence="6" key="1">
    <citation type="submission" date="2011-02" db="EMBL/GenBank/DDBJ databases">
        <title>The Genome Sequence of Capsaspora owczarzaki ATCC 30864.</title>
        <authorList>
            <person name="Russ C."/>
            <person name="Cuomo C."/>
            <person name="Burger G."/>
            <person name="Gray M.W."/>
            <person name="Holland P.W.H."/>
            <person name="King N."/>
            <person name="Lang F.B.F."/>
            <person name="Roger A.J."/>
            <person name="Ruiz-Trillo I."/>
            <person name="Young S.K."/>
            <person name="Zeng Q."/>
            <person name="Gargeya S."/>
            <person name="Alvarado L."/>
            <person name="Berlin A."/>
            <person name="Chapman S.B."/>
            <person name="Chen Z."/>
            <person name="Freedman E."/>
            <person name="Gellesch M."/>
            <person name="Goldberg J."/>
            <person name="Griggs A."/>
            <person name="Gujja S."/>
            <person name="Heilman E."/>
            <person name="Heiman D."/>
            <person name="Howarth C."/>
            <person name="Mehta T."/>
            <person name="Neiman D."/>
            <person name="Pearson M."/>
            <person name="Roberts A."/>
            <person name="Saif S."/>
            <person name="Shea T."/>
            <person name="Shenoy N."/>
            <person name="Sisk P."/>
            <person name="Stolte C."/>
            <person name="Sykes S."/>
            <person name="White J."/>
            <person name="Yandava C."/>
            <person name="Haas B."/>
            <person name="Nusbaum C."/>
            <person name="Birren B."/>
        </authorList>
    </citation>
    <scope>NUCLEOTIDE SEQUENCE</scope>
    <source>
        <strain evidence="6">ATCC 30864</strain>
    </source>
</reference>
<sequence>MADGSKEVHYLVLKVMRLSKPTLVIGQPIVSEPSDFAGSVLQEVQTADVSTAGQPELFSLSSFLMLPQNFGNIFLGETFSSYISVHNDSNMRIRDVAVKAELQTTSQRVPLSDLAPSDKELSPGASVDVVVHHEVKELGVHILVCSVSYMTADDERKIFRKFFKFNVLHPLAVKTKVYNVEDDIFLEAQVQNITPAPMYIEAVKFEAMPQFDFQDLNVLSSAASASSSSTNQAGLKASPATTFGLAYHVNPQDIRQYLYRLSPKVKGDKTARAADKIGKMDILWKTNMGEVGRLQTSQLPRKLPALTELAVTVVEVPDNVVLEVPFTVQCRITNYSEHKMSLRLFAVKSRMTGVLAAGVSGQSLGELFPEASKIIPLEFFPAVPGLQRVSGLRLMDVITGKSFEIDSFMDVLVHSREYVPPPAREPASLSLSIEVSARQ</sequence>
<evidence type="ECO:0000259" key="3">
    <source>
        <dbReference type="Pfam" id="PF23643"/>
    </source>
</evidence>
<dbReference type="Proteomes" id="UP000008743">
    <property type="component" value="Unassembled WGS sequence"/>
</dbReference>
<dbReference type="InParanoid" id="A0A0D2WNK3"/>
<organism evidence="5 6">
    <name type="scientific">Capsaspora owczarzaki (strain ATCC 30864)</name>
    <dbReference type="NCBI Taxonomy" id="595528"/>
    <lineage>
        <taxon>Eukaryota</taxon>
        <taxon>Filasterea</taxon>
        <taxon>Capsaspora</taxon>
    </lineage>
</organism>
<dbReference type="PANTHER" id="PTHR13134:SF3">
    <property type="entry name" value="TRAFFICKING PROTEIN PARTICLE COMPLEX SUBUNIT 13"/>
    <property type="match status" value="1"/>
</dbReference>
<protein>
    <recommendedName>
        <fullName evidence="7">Trafficking protein particle complex subunit 13</fullName>
    </recommendedName>
</protein>
<comment type="similarity">
    <text evidence="1">Belongs to the TRAPPC13 family.</text>
</comment>
<dbReference type="InterPro" id="IPR010378">
    <property type="entry name" value="TRAPPC13"/>
</dbReference>
<gene>
    <name evidence="5" type="ORF">CAOG_003639</name>
</gene>
<dbReference type="GO" id="GO:1990072">
    <property type="term" value="C:TRAPPIII protein complex"/>
    <property type="evidence" value="ECO:0007669"/>
    <property type="project" value="TreeGrafter"/>
</dbReference>
<dbReference type="OrthoDB" id="10250284at2759"/>